<accession>A0A9E7L9Z8</accession>
<protein>
    <submittedName>
        <fullName evidence="1">SsDNA binding protein</fullName>
    </submittedName>
</protein>
<gene>
    <name evidence="1" type="ORF">Mbo4_027</name>
</gene>
<keyword evidence="2" id="KW-1185">Reference proteome</keyword>
<dbReference type="GO" id="GO:0006355">
    <property type="term" value="P:regulation of DNA-templated transcription"/>
    <property type="evidence" value="ECO:0007669"/>
    <property type="project" value="InterPro"/>
</dbReference>
<dbReference type="InterPro" id="IPR010985">
    <property type="entry name" value="Ribbon_hlx_hlx"/>
</dbReference>
<dbReference type="EMBL" id="ON191532">
    <property type="protein sequence ID" value="URG17517.1"/>
    <property type="molecule type" value="Genomic_DNA"/>
</dbReference>
<name>A0A9E7L9Z8_9CAUD</name>
<dbReference type="Proteomes" id="UP001057085">
    <property type="component" value="Segment"/>
</dbReference>
<organism evidence="1 2">
    <name type="scientific">Rhodococcus phage Mbo4</name>
    <dbReference type="NCBI Taxonomy" id="2936912"/>
    <lineage>
        <taxon>Viruses</taxon>
        <taxon>Duplodnaviria</taxon>
        <taxon>Heunggongvirae</taxon>
        <taxon>Uroviricota</taxon>
        <taxon>Caudoviricetes</taxon>
        <taxon>Mboquatrovirus</taxon>
        <taxon>Mboquatrovirus Mbo4</taxon>
    </lineage>
</organism>
<evidence type="ECO:0000313" key="1">
    <source>
        <dbReference type="EMBL" id="URG17517.1"/>
    </source>
</evidence>
<proteinExistence type="predicted"/>
<evidence type="ECO:0000313" key="2">
    <source>
        <dbReference type="Proteomes" id="UP001057085"/>
    </source>
</evidence>
<sequence>MSVSTPATLLCVPNKPKTRNRNFRIPDDEYEAARAAAEFNGESLTDVVRRSLAAYVKRTEKKRDSPPSA</sequence>
<reference evidence="1" key="1">
    <citation type="submission" date="2022-04" db="EMBL/GenBank/DDBJ databases">
        <authorList>
            <person name="Hwangbo M."/>
            <person name="Wang B."/>
            <person name="Yang S.-H."/>
            <person name="Gill J.J."/>
            <person name="Chu K.-H."/>
            <person name="Young R."/>
        </authorList>
    </citation>
    <scope>NUCLEOTIDE SEQUENCE</scope>
</reference>
<dbReference type="SUPFAM" id="SSF47598">
    <property type="entry name" value="Ribbon-helix-helix"/>
    <property type="match status" value="1"/>
</dbReference>